<sequence>MMKNKITYFLLICGLLAVTATSCKDDLLYADDGPVPEGEAMVTARIDFRPLAEGLGAKSRTAGDVIKSINDLYVLLYNTAGELVEARSLTETQSASAGENQFYVNDITRKDEDADNGKAAELKTPSAHLKLTVPYGRYYIYAVANMGEDFKEAVTTYKEESHASSESVKSYRNAIQKRESLKAITLTWKTEVVQNNQMFGCFTLDGETTEESLLTINKKDMKLHSWIRRAASKVTIAYDGSDLKENVYIYLKSVQIKDIPTECYLGKESAINKDAEDKDHNFGDLIADGEMITYTDPANMSYNERWPARITKGSPYYYTGCEKSLLAQKKEIFETNAHTETTDALFFYENMQGTGKDKSQDADGNGELDHPGLPDRPDEYPNYKLKDGKPYGTYIEVKAYYVSNHEDRVGSGDITYRFMLGKNVTTDYNAERNYHYKLTLKFKNYANDVDWHIEYEEPKPGIEVPNPYYISYLYNRTMNLPVKINTAGGELVSLEANILTNNWAPHGAYTGSSDQLDYAYWYDYEAVSQKEFSYNAYPVDIPRDERERNFDNPWNGFLSLRKTRATILTTLPVPDDNDGSIIKIKDNKEYYEATGDHPDHASRGKRIYVQDSQEQHESDDADGVFTLEENKAEKTINVSVPLYTRAKQMVISSGYTGNNPYVAYQRRATVEFKAQLRLPGESNLRVVSDTVEVFQVRRIVNPKGIYRSHKNTSSFHVTLMRLPKENATQFESFLSEGPWKVEIAEGSDNFISLSQTEGSTGTPIDFTVNFKGECKADESRHAVIRINYHNMTCQHLIFVRQGDAPVALLEGKARWHTYNLVSGTQETKSPLDEGSLFRFGNLNQPIAASNQVNSKLPWINVVPEYFDQPGPLDLVGEMTPVEWDKITNVVPSETATNWSDLNLPNGGHVATFEDFRALFSSPDIEQGYGVLYGDEATETAISIDDVYGYRWLTDKDKSEHYGMRGCFVYNKKTCRNLFFPIGASGYGHRRTKENGTLRYSCGRIERYPDTKNTELINRPLFYDLYMRSGAIYWLDRLKADALSNDGSKGPAIGWDFNYFTFDFNHIIESNIFSNGKSDACFIRCVEDPN</sequence>
<evidence type="ECO:0000313" key="4">
    <source>
        <dbReference type="Proteomes" id="UP000310760"/>
    </source>
</evidence>
<gene>
    <name evidence="3" type="ORF">E5339_15320</name>
</gene>
<reference evidence="3 4" key="1">
    <citation type="submission" date="2019-04" db="EMBL/GenBank/DDBJ databases">
        <title>Microbes associate with the intestines of laboratory mice.</title>
        <authorList>
            <person name="Navarre W."/>
            <person name="Wong E."/>
            <person name="Huang K."/>
            <person name="Tropini C."/>
            <person name="Ng K."/>
            <person name="Yu B."/>
        </authorList>
    </citation>
    <scope>NUCLEOTIDE SEQUENCE [LARGE SCALE GENOMIC DNA]</scope>
    <source>
        <strain evidence="3 4">NM22_B1</strain>
    </source>
</reference>
<feature type="signal peptide" evidence="2">
    <location>
        <begin position="1"/>
        <end position="24"/>
    </location>
</feature>
<name>A0A4S2FIQ1_9BACT</name>
<evidence type="ECO:0000313" key="3">
    <source>
        <dbReference type="EMBL" id="TGY68740.1"/>
    </source>
</evidence>
<dbReference type="PROSITE" id="PS51257">
    <property type="entry name" value="PROKAR_LIPOPROTEIN"/>
    <property type="match status" value="1"/>
</dbReference>
<feature type="region of interest" description="Disordered" evidence="1">
    <location>
        <begin position="355"/>
        <end position="382"/>
    </location>
</feature>
<evidence type="ECO:0000256" key="1">
    <source>
        <dbReference type="SAM" id="MobiDB-lite"/>
    </source>
</evidence>
<protein>
    <submittedName>
        <fullName evidence="3">DUF4906 domain-containing protein</fullName>
    </submittedName>
</protein>
<dbReference type="AlphaFoldDB" id="A0A4S2FIQ1"/>
<dbReference type="Proteomes" id="UP000310760">
    <property type="component" value="Unassembled WGS sequence"/>
</dbReference>
<evidence type="ECO:0000256" key="2">
    <source>
        <dbReference type="SAM" id="SignalP"/>
    </source>
</evidence>
<accession>A0A4S2FIQ1</accession>
<proteinExistence type="predicted"/>
<dbReference type="EMBL" id="SRYJ01000036">
    <property type="protein sequence ID" value="TGY68740.1"/>
    <property type="molecule type" value="Genomic_DNA"/>
</dbReference>
<dbReference type="RefSeq" id="WP_135952235.1">
    <property type="nucleotide sequence ID" value="NZ_CASZDM010000006.1"/>
</dbReference>
<keyword evidence="2" id="KW-0732">Signal</keyword>
<organism evidence="3 4">
    <name type="scientific">Phocaeicola sartorii</name>
    <dbReference type="NCBI Taxonomy" id="671267"/>
    <lineage>
        <taxon>Bacteria</taxon>
        <taxon>Pseudomonadati</taxon>
        <taxon>Bacteroidota</taxon>
        <taxon>Bacteroidia</taxon>
        <taxon>Bacteroidales</taxon>
        <taxon>Bacteroidaceae</taxon>
        <taxon>Phocaeicola</taxon>
    </lineage>
</organism>
<feature type="chain" id="PRO_5020582640" evidence="2">
    <location>
        <begin position="25"/>
        <end position="1089"/>
    </location>
</feature>
<comment type="caution">
    <text evidence="3">The sequence shown here is derived from an EMBL/GenBank/DDBJ whole genome shotgun (WGS) entry which is preliminary data.</text>
</comment>